<dbReference type="InterPro" id="IPR011333">
    <property type="entry name" value="SKP1/BTB/POZ_sf"/>
</dbReference>
<dbReference type="eggNOG" id="COG2319">
    <property type="taxonomic scope" value="Bacteria"/>
</dbReference>
<feature type="repeat" description="WD" evidence="3">
    <location>
        <begin position="415"/>
        <end position="449"/>
    </location>
</feature>
<dbReference type="SUPFAM" id="SSF50978">
    <property type="entry name" value="WD40 repeat-like"/>
    <property type="match status" value="1"/>
</dbReference>
<dbReference type="PROSITE" id="PS50082">
    <property type="entry name" value="WD_REPEATS_2"/>
    <property type="match status" value="3"/>
</dbReference>
<organism evidence="5 6">
    <name type="scientific">candidate division TM6 bacterium JCVI TM6SC1</name>
    <dbReference type="NCBI Taxonomy" id="1306947"/>
    <lineage>
        <taxon>Bacteria</taxon>
        <taxon>Candidatus Babelota</taxon>
        <taxon>Vermiphilus</taxon>
    </lineage>
</organism>
<protein>
    <recommendedName>
        <fullName evidence="4">Potassium channel tetramerisation-type BTB domain-containing protein</fullName>
    </recommendedName>
</protein>
<dbReference type="EMBL" id="ARQD01000001">
    <property type="protein sequence ID" value="KIX85471.1"/>
    <property type="molecule type" value="Genomic_DNA"/>
</dbReference>
<evidence type="ECO:0000256" key="2">
    <source>
        <dbReference type="ARBA" id="ARBA00022737"/>
    </source>
</evidence>
<dbReference type="Gene3D" id="2.130.10.10">
    <property type="entry name" value="YVTN repeat-like/Quinoprotein amine dehydrogenase"/>
    <property type="match status" value="2"/>
</dbReference>
<evidence type="ECO:0000256" key="3">
    <source>
        <dbReference type="PROSITE-ProRule" id="PRU00221"/>
    </source>
</evidence>
<dbReference type="InterPro" id="IPR001680">
    <property type="entry name" value="WD40_rpt"/>
</dbReference>
<reference evidence="5 6" key="1">
    <citation type="journal article" date="2013" name="Proc. Natl. Acad. Sci. U.S.A.">
        <title>Candidate phylum TM6 genome recovered from a hospital sink biofilm provides genomic insights into this uncultivated phylum.</title>
        <authorList>
            <person name="McLean J.S."/>
            <person name="Lombardo M.J."/>
            <person name="Badger J.H."/>
            <person name="Edlund A."/>
            <person name="Novotny M."/>
            <person name="Yee-Greenbaum J."/>
            <person name="Vyahhi N."/>
            <person name="Hall A.P."/>
            <person name="Yang Y."/>
            <person name="Dupont C.L."/>
            <person name="Ziegler M.G."/>
            <person name="Chitsaz H."/>
            <person name="Allen A.E."/>
            <person name="Yooseph S."/>
            <person name="Tesler G."/>
            <person name="Pevzner P.A."/>
            <person name="Friedman R.M."/>
            <person name="Nealson K.H."/>
            <person name="Venter J.C."/>
            <person name="Lasken R.S."/>
        </authorList>
    </citation>
    <scope>NUCLEOTIDE SEQUENCE [LARGE SCALE GENOMIC DNA]</scope>
    <source>
        <strain evidence="5 6">TM6SC1</strain>
    </source>
</reference>
<dbReference type="PRINTS" id="PR00320">
    <property type="entry name" value="GPROTEINBRPT"/>
</dbReference>
<dbReference type="Pfam" id="PF00400">
    <property type="entry name" value="WD40"/>
    <property type="match status" value="4"/>
</dbReference>
<feature type="repeat" description="WD" evidence="3">
    <location>
        <begin position="327"/>
        <end position="360"/>
    </location>
</feature>
<evidence type="ECO:0000259" key="4">
    <source>
        <dbReference type="Pfam" id="PF02214"/>
    </source>
</evidence>
<dbReference type="PANTHER" id="PTHR22847:SF637">
    <property type="entry name" value="WD REPEAT DOMAIN 5B"/>
    <property type="match status" value="1"/>
</dbReference>
<dbReference type="Proteomes" id="UP000032214">
    <property type="component" value="Unassembled WGS sequence"/>
</dbReference>
<feature type="repeat" description="WD" evidence="3">
    <location>
        <begin position="371"/>
        <end position="411"/>
    </location>
</feature>
<dbReference type="CDD" id="cd00200">
    <property type="entry name" value="WD40"/>
    <property type="match status" value="1"/>
</dbReference>
<dbReference type="STRING" id="1306947.J120_00645"/>
<dbReference type="AlphaFoldDB" id="A0A0D2JEH1"/>
<dbReference type="PANTHER" id="PTHR22847">
    <property type="entry name" value="WD40 REPEAT PROTEIN"/>
    <property type="match status" value="1"/>
</dbReference>
<evidence type="ECO:0000313" key="6">
    <source>
        <dbReference type="Proteomes" id="UP000032214"/>
    </source>
</evidence>
<name>A0A0D2JEH1_9BACT</name>
<feature type="domain" description="Potassium channel tetramerisation-type BTB" evidence="4">
    <location>
        <begin position="60"/>
        <end position="130"/>
    </location>
</feature>
<gene>
    <name evidence="5" type="ORF">J120_00645</name>
</gene>
<dbReference type="InterPro" id="IPR015943">
    <property type="entry name" value="WD40/YVTN_repeat-like_dom_sf"/>
</dbReference>
<comment type="caution">
    <text evidence="5">The sequence shown here is derived from an EMBL/GenBank/DDBJ whole genome shotgun (WGS) entry which is preliminary data.</text>
</comment>
<dbReference type="PROSITE" id="PS51257">
    <property type="entry name" value="PROKAR_LIPOPROTEIN"/>
    <property type="match status" value="1"/>
</dbReference>
<dbReference type="SMART" id="SM00320">
    <property type="entry name" value="WD40"/>
    <property type="match status" value="4"/>
</dbReference>
<keyword evidence="6" id="KW-1185">Reference proteome</keyword>
<sequence>MKLRLIYTTIALYGCSAYSADLTKQPISVHMTYQPLIIFEGKSLVHSTIYNKLLLVSQTLQAQTKNSVNQSPISPNQYYHIDRDPQLLQSIIDYLFVDDTQNYLENLSLTELVRLVEEANFWSLNDTLISDIRVKVIDKLYGKSIPSATTYNNPQKRVIQDPYQQIHNQQTHMAQLIAPENKLVLPSDTYHKLLAVSKKLQNQVNEYGTQNIDINREPQLIQHITNYLLASNTQEYLESLSLLDSVRLYEEANFWELDDNTLTDLHAQIVTKLQTKDILKTLCASKENLDTFINSCDPTTQTTLVDSLAISTRQLFLASIPKPSQPMIGHTDSVCSVVVRRDGTVLSGSKDNTIKVWKVKGQNNYECIQTLFGHTGWVNSLVINADDTLFSGSEDGTIKVWKVNAQSEYECVHTLTDHTYGVTSLAIQNNGTLFSGSRDSTVKVWKVNSYGTYECIQTLSDENGQIHSIAIHTDGTLISGSRVIKVWKVNQFGKYECTDSLHVGWVNRIAIDANGTLFVSRFESWANTVSVFKINTQNKLESLQYLIHDRSAIVYTDYTLISIGSLASDLNTENIKIWKVNTQGQYECVQNFGNYRAKTLAMLGTYANNILFLGLDKIIEVWKINSYGKYERIQTLDHNSNNRNLNNIITEVIIPPLSLEQYILVKWLYQSYQDNSKQQIEVIPNHIEALYKGLPESVKQYVERCKWYKPIS</sequence>
<evidence type="ECO:0000256" key="1">
    <source>
        <dbReference type="ARBA" id="ARBA00022574"/>
    </source>
</evidence>
<proteinExistence type="predicted"/>
<accession>A0A0D2JEH1</accession>
<keyword evidence="2" id="KW-0677">Repeat</keyword>
<dbReference type="InterPro" id="IPR020472">
    <property type="entry name" value="WD40_PAC1"/>
</dbReference>
<dbReference type="SUPFAM" id="SSF54695">
    <property type="entry name" value="POZ domain"/>
    <property type="match status" value="1"/>
</dbReference>
<dbReference type="PROSITE" id="PS50294">
    <property type="entry name" value="WD_REPEATS_REGION"/>
    <property type="match status" value="3"/>
</dbReference>
<dbReference type="InterPro" id="IPR036322">
    <property type="entry name" value="WD40_repeat_dom_sf"/>
</dbReference>
<dbReference type="GO" id="GO:0051260">
    <property type="term" value="P:protein homooligomerization"/>
    <property type="evidence" value="ECO:0007669"/>
    <property type="project" value="InterPro"/>
</dbReference>
<dbReference type="Pfam" id="PF02214">
    <property type="entry name" value="BTB_2"/>
    <property type="match status" value="1"/>
</dbReference>
<keyword evidence="1 3" id="KW-0853">WD repeat</keyword>
<dbReference type="InterPro" id="IPR003131">
    <property type="entry name" value="T1-type_BTB"/>
</dbReference>
<evidence type="ECO:0000313" key="5">
    <source>
        <dbReference type="EMBL" id="KIX85471.1"/>
    </source>
</evidence>